<reference evidence="1 2" key="1">
    <citation type="submission" date="2024-06" db="EMBL/GenBank/DDBJ databases">
        <title>The Natural Products Discovery Center: Release of the First 8490 Sequenced Strains for Exploring Actinobacteria Biosynthetic Diversity.</title>
        <authorList>
            <person name="Kalkreuter E."/>
            <person name="Kautsar S.A."/>
            <person name="Yang D."/>
            <person name="Bader C.D."/>
            <person name="Teijaro C.N."/>
            <person name="Fluegel L."/>
            <person name="Davis C.M."/>
            <person name="Simpson J.R."/>
            <person name="Lauterbach L."/>
            <person name="Steele A.D."/>
            <person name="Gui C."/>
            <person name="Meng S."/>
            <person name="Li G."/>
            <person name="Viehrig K."/>
            <person name="Ye F."/>
            <person name="Su P."/>
            <person name="Kiefer A.F."/>
            <person name="Nichols A."/>
            <person name="Cepeda A.J."/>
            <person name="Yan W."/>
            <person name="Fan B."/>
            <person name="Jiang Y."/>
            <person name="Adhikari A."/>
            <person name="Zheng C.-J."/>
            <person name="Schuster L."/>
            <person name="Cowan T.M."/>
            <person name="Smanski M.J."/>
            <person name="Chevrette M.G."/>
            <person name="De Carvalho L.P.S."/>
            <person name="Shen B."/>
        </authorList>
    </citation>
    <scope>NUCLEOTIDE SEQUENCE [LARGE SCALE GENOMIC DNA]</scope>
    <source>
        <strain evidence="1 2">NPDC050100</strain>
    </source>
</reference>
<dbReference type="Proteomes" id="UP001551675">
    <property type="component" value="Unassembled WGS sequence"/>
</dbReference>
<name>A0ABV3GPZ4_MICGL</name>
<protein>
    <submittedName>
        <fullName evidence="1">Uncharacterized protein</fullName>
    </submittedName>
</protein>
<dbReference type="RefSeq" id="WP_358139552.1">
    <property type="nucleotide sequence ID" value="NZ_JBFALK010000024.1"/>
</dbReference>
<dbReference type="EMBL" id="JBFALK010000024">
    <property type="protein sequence ID" value="MEV0973699.1"/>
    <property type="molecule type" value="Genomic_DNA"/>
</dbReference>
<gene>
    <name evidence="1" type="ORF">AB0I59_34285</name>
</gene>
<keyword evidence="2" id="KW-1185">Reference proteome</keyword>
<organism evidence="1 2">
    <name type="scientific">Microtetraspora glauca</name>
    <dbReference type="NCBI Taxonomy" id="1996"/>
    <lineage>
        <taxon>Bacteria</taxon>
        <taxon>Bacillati</taxon>
        <taxon>Actinomycetota</taxon>
        <taxon>Actinomycetes</taxon>
        <taxon>Streptosporangiales</taxon>
        <taxon>Streptosporangiaceae</taxon>
        <taxon>Microtetraspora</taxon>
    </lineage>
</organism>
<accession>A0ABV3GPZ4</accession>
<comment type="caution">
    <text evidence="1">The sequence shown here is derived from an EMBL/GenBank/DDBJ whole genome shotgun (WGS) entry which is preliminary data.</text>
</comment>
<evidence type="ECO:0000313" key="1">
    <source>
        <dbReference type="EMBL" id="MEV0973699.1"/>
    </source>
</evidence>
<evidence type="ECO:0000313" key="2">
    <source>
        <dbReference type="Proteomes" id="UP001551675"/>
    </source>
</evidence>
<sequence>MSGTPLVSRDERILGMVFAADPDLEDKGYALIARQLSAAAKTGRRATSPVSTQECG</sequence>
<proteinExistence type="predicted"/>